<feature type="compositionally biased region" description="Basic residues" evidence="4">
    <location>
        <begin position="150"/>
        <end position="159"/>
    </location>
</feature>
<sequence>MNRTELIEAVAALAGSDPAVARRHVDAVFETIMDRVTAGERVLVTGFGTFDKLSRPARTARNPRTGEPVEVPPTETPRFRAGQTFKDRVAGHAAVISIELSESDPLPEPEPLPKPAKGKKSKKKKKDAASLSAGEPKKSKKKSGKSDKKGKGKKAAKAH</sequence>
<protein>
    <submittedName>
        <fullName evidence="5">Histone family protein DNA-binding protein</fullName>
    </submittedName>
</protein>
<dbReference type="KEGG" id="tcu:Tcur_1234"/>
<dbReference type="GO" id="GO:0030527">
    <property type="term" value="F:structural constituent of chromatin"/>
    <property type="evidence" value="ECO:0007669"/>
    <property type="project" value="InterPro"/>
</dbReference>
<dbReference type="GO" id="GO:0003677">
    <property type="term" value="F:DNA binding"/>
    <property type="evidence" value="ECO:0007669"/>
    <property type="project" value="UniProtKB-KW"/>
</dbReference>
<dbReference type="InterPro" id="IPR000119">
    <property type="entry name" value="Hist_DNA-bd"/>
</dbReference>
<dbReference type="GO" id="GO:0030261">
    <property type="term" value="P:chromosome condensation"/>
    <property type="evidence" value="ECO:0007669"/>
    <property type="project" value="UniProtKB-KW"/>
</dbReference>
<dbReference type="STRING" id="471852.Tcur_1234"/>
<comment type="similarity">
    <text evidence="3">Belongs to the bacterial histone-like protein family.</text>
</comment>
<keyword evidence="1" id="KW-0226">DNA condensation</keyword>
<dbReference type="SMART" id="SM00411">
    <property type="entry name" value="BHL"/>
    <property type="match status" value="1"/>
</dbReference>
<name>D1A9C1_THECD</name>
<evidence type="ECO:0000256" key="4">
    <source>
        <dbReference type="SAM" id="MobiDB-lite"/>
    </source>
</evidence>
<evidence type="ECO:0000313" key="6">
    <source>
        <dbReference type="Proteomes" id="UP000001918"/>
    </source>
</evidence>
<dbReference type="RefSeq" id="WP_012851601.1">
    <property type="nucleotide sequence ID" value="NC_013510.1"/>
</dbReference>
<evidence type="ECO:0000256" key="3">
    <source>
        <dbReference type="RuleBase" id="RU003939"/>
    </source>
</evidence>
<dbReference type="HOGENOM" id="CLU_085366_0_0_11"/>
<evidence type="ECO:0000313" key="5">
    <source>
        <dbReference type="EMBL" id="ACY96817.1"/>
    </source>
</evidence>
<proteinExistence type="inferred from homology"/>
<dbReference type="InterPro" id="IPR010992">
    <property type="entry name" value="IHF-like_DNA-bd_dom_sf"/>
</dbReference>
<dbReference type="Proteomes" id="UP000001918">
    <property type="component" value="Chromosome"/>
</dbReference>
<dbReference type="GO" id="GO:0005829">
    <property type="term" value="C:cytosol"/>
    <property type="evidence" value="ECO:0007669"/>
    <property type="project" value="TreeGrafter"/>
</dbReference>
<feature type="region of interest" description="Disordered" evidence="4">
    <location>
        <begin position="54"/>
        <end position="82"/>
    </location>
</feature>
<dbReference type="PRINTS" id="PR01727">
    <property type="entry name" value="DNABINDINGHU"/>
</dbReference>
<gene>
    <name evidence="5" type="ordered locus">Tcur_1234</name>
</gene>
<dbReference type="Gene3D" id="4.10.520.10">
    <property type="entry name" value="IHF-like DNA-binding proteins"/>
    <property type="match status" value="1"/>
</dbReference>
<dbReference type="PROSITE" id="PS00045">
    <property type="entry name" value="HISTONE_LIKE"/>
    <property type="match status" value="1"/>
</dbReference>
<feature type="compositionally biased region" description="Basic residues" evidence="4">
    <location>
        <begin position="116"/>
        <end position="126"/>
    </location>
</feature>
<dbReference type="AlphaFoldDB" id="D1A9C1"/>
<evidence type="ECO:0000256" key="2">
    <source>
        <dbReference type="ARBA" id="ARBA00023125"/>
    </source>
</evidence>
<accession>D1A9C1</accession>
<dbReference type="eggNOG" id="COG0776">
    <property type="taxonomic scope" value="Bacteria"/>
</dbReference>
<evidence type="ECO:0000256" key="1">
    <source>
        <dbReference type="ARBA" id="ARBA00023067"/>
    </source>
</evidence>
<dbReference type="CDD" id="cd13831">
    <property type="entry name" value="HU"/>
    <property type="match status" value="1"/>
</dbReference>
<dbReference type="PANTHER" id="PTHR33175:SF3">
    <property type="entry name" value="DNA-BINDING PROTEIN HU-BETA"/>
    <property type="match status" value="1"/>
</dbReference>
<dbReference type="InterPro" id="IPR020816">
    <property type="entry name" value="Histone-like_DNA-bd_CS"/>
</dbReference>
<dbReference type="PANTHER" id="PTHR33175">
    <property type="entry name" value="DNA-BINDING PROTEIN HU"/>
    <property type="match status" value="1"/>
</dbReference>
<dbReference type="SUPFAM" id="SSF47729">
    <property type="entry name" value="IHF-like DNA-binding proteins"/>
    <property type="match status" value="1"/>
</dbReference>
<organism evidence="5 6">
    <name type="scientific">Thermomonospora curvata (strain ATCC 19995 / DSM 43183 / JCM 3096 / KCTC 9072 / NBRC 15933 / NCIMB 10081 / Henssen B9)</name>
    <dbReference type="NCBI Taxonomy" id="471852"/>
    <lineage>
        <taxon>Bacteria</taxon>
        <taxon>Bacillati</taxon>
        <taxon>Actinomycetota</taxon>
        <taxon>Actinomycetes</taxon>
        <taxon>Streptosporangiales</taxon>
        <taxon>Thermomonosporaceae</taxon>
        <taxon>Thermomonospora</taxon>
    </lineage>
</organism>
<feature type="region of interest" description="Disordered" evidence="4">
    <location>
        <begin position="98"/>
        <end position="159"/>
    </location>
</feature>
<keyword evidence="6" id="KW-1185">Reference proteome</keyword>
<reference evidence="5 6" key="1">
    <citation type="journal article" date="2011" name="Stand. Genomic Sci.">
        <title>Complete genome sequence of Thermomonospora curvata type strain (B9).</title>
        <authorList>
            <person name="Chertkov O."/>
            <person name="Sikorski J."/>
            <person name="Nolan M."/>
            <person name="Lapidus A."/>
            <person name="Lucas S."/>
            <person name="Del Rio T.G."/>
            <person name="Tice H."/>
            <person name="Cheng J.F."/>
            <person name="Goodwin L."/>
            <person name="Pitluck S."/>
            <person name="Liolios K."/>
            <person name="Ivanova N."/>
            <person name="Mavromatis K."/>
            <person name="Mikhailova N."/>
            <person name="Ovchinnikova G."/>
            <person name="Pati A."/>
            <person name="Chen A."/>
            <person name="Palaniappan K."/>
            <person name="Djao O.D."/>
            <person name="Land M."/>
            <person name="Hauser L."/>
            <person name="Chang Y.J."/>
            <person name="Jeffries C.D."/>
            <person name="Brettin T."/>
            <person name="Han C."/>
            <person name="Detter J.C."/>
            <person name="Rohde M."/>
            <person name="Goker M."/>
            <person name="Woyke T."/>
            <person name="Bristow J."/>
            <person name="Eisen J.A."/>
            <person name="Markowitz V."/>
            <person name="Hugenholtz P."/>
            <person name="Klenk H.P."/>
            <person name="Kyrpides N.C."/>
        </authorList>
    </citation>
    <scope>NUCLEOTIDE SEQUENCE [LARGE SCALE GENOMIC DNA]</scope>
    <source>
        <strain evidence="6">ATCC 19995 / DSM 43183 / JCM 3096 / KCTC 9072 / NBRC 15933 / NCIMB 10081 / Henssen B9</strain>
    </source>
</reference>
<dbReference type="Pfam" id="PF00216">
    <property type="entry name" value="Bac_DNA_binding"/>
    <property type="match status" value="1"/>
</dbReference>
<dbReference type="EMBL" id="CP001738">
    <property type="protein sequence ID" value="ACY96817.1"/>
    <property type="molecule type" value="Genomic_DNA"/>
</dbReference>
<keyword evidence="2 5" id="KW-0238">DNA-binding</keyword>